<reference evidence="5" key="1">
    <citation type="submission" date="2017-08" db="EMBL/GenBank/DDBJ databases">
        <authorList>
            <person name="Grouzdev D.S."/>
            <person name="Gaisin V.A."/>
            <person name="Rysina M.S."/>
            <person name="Gorlenko V.M."/>
        </authorList>
    </citation>
    <scope>NUCLEOTIDE SEQUENCE [LARGE SCALE GENOMIC DNA]</scope>
    <source>
        <strain evidence="5">Kir15-3F</strain>
    </source>
</reference>
<keyword evidence="2" id="KW-0812">Transmembrane</keyword>
<proteinExistence type="predicted"/>
<feature type="compositionally biased region" description="Polar residues" evidence="1">
    <location>
        <begin position="1010"/>
        <end position="1025"/>
    </location>
</feature>
<dbReference type="Gene3D" id="1.25.10.10">
    <property type="entry name" value="Leucine-rich Repeat Variant"/>
    <property type="match status" value="3"/>
</dbReference>
<feature type="region of interest" description="Disordered" evidence="1">
    <location>
        <begin position="997"/>
        <end position="1025"/>
    </location>
</feature>
<dbReference type="InterPro" id="IPR004155">
    <property type="entry name" value="PBS_lyase_HEAT"/>
</dbReference>
<dbReference type="EMBL" id="NQWI01000063">
    <property type="protein sequence ID" value="PDW02527.1"/>
    <property type="molecule type" value="Genomic_DNA"/>
</dbReference>
<name>A0A2A6RHH9_9CHLR</name>
<dbReference type="PANTHER" id="PTHR12697">
    <property type="entry name" value="PBS LYASE HEAT-LIKE PROTEIN"/>
    <property type="match status" value="1"/>
</dbReference>
<evidence type="ECO:0000259" key="3">
    <source>
        <dbReference type="SMART" id="SM01349"/>
    </source>
</evidence>
<dbReference type="SUPFAM" id="SSF48371">
    <property type="entry name" value="ARM repeat"/>
    <property type="match status" value="2"/>
</dbReference>
<evidence type="ECO:0000313" key="4">
    <source>
        <dbReference type="EMBL" id="PDW02527.1"/>
    </source>
</evidence>
<evidence type="ECO:0000256" key="2">
    <source>
        <dbReference type="SAM" id="Phobius"/>
    </source>
</evidence>
<dbReference type="RefSeq" id="WP_097644632.1">
    <property type="nucleotide sequence ID" value="NZ_NQWI01000063.1"/>
</dbReference>
<keyword evidence="5" id="KW-1185">Reference proteome</keyword>
<comment type="caution">
    <text evidence="4">The sequence shown here is derived from an EMBL/GenBank/DDBJ whole genome shotgun (WGS) entry which is preliminary data.</text>
</comment>
<dbReference type="AlphaFoldDB" id="A0A2A6RHH9"/>
<keyword evidence="2" id="KW-0472">Membrane</keyword>
<evidence type="ECO:0000256" key="1">
    <source>
        <dbReference type="SAM" id="MobiDB-lite"/>
    </source>
</evidence>
<dbReference type="Pfam" id="PF13646">
    <property type="entry name" value="HEAT_2"/>
    <property type="match status" value="2"/>
</dbReference>
<dbReference type="InterPro" id="IPR034085">
    <property type="entry name" value="TOG"/>
</dbReference>
<sequence length="1025" mass="109315">MQSYESEGAGLKRRALQRGRGQRGIVKWLALPVMLILGVVLLYGFGWGSYHFDRQTDTSLNTEVVVLRRGPAWLAWAPGLGTTVINTGVRLDQLEVQGQRELVELKLGGMWWQQSPGGYALWGEQLVERMQPRSRIDWYWNLGQHDQARHELIAALADPTQRLWAIATAQGMLRIYPEQTQPDLIVALIPLLADEQSNVRWTTARALGQAAANGSGVAADAVITALLPLLHDADWYVRTRAIRALIQATSHDTDMMFTHLMPIFNDPESMLDIDLHEALHQGVTRAPGTAMHTLITLLSDPSPYVSSAASVILAHAAAESPETAVHMLMPLLTDANSTVRLAAANGLGQAAANGSEATIALVLGALTPLLSDAEPSMRLAAADALGYAAANGSEATITLVLDTFTPLLSDAEPSVRSAAAELLGHAAANGSEATANLVLGTLTPLLSDAEPRSMQLGLTKALGYATTNATDAAIDAAVEGLLPLLTNADPSVRAAAIDALGQAVANGSEATVTTVIGALTPLLTDADPSVRLVAIEVLGQAMISESEVFTPALALTRSNTQLLMMEQIRLVAVNRSEATANAIIHALSALLADPDADVRLRTIQVLSSAVANGSEADVSMVVDALVPLLLLDNTHHDMQWVIYVALIGAGLKAPDTVVSALTPLLTEASSDMQWLAVLVLSHVTPNSSEAAAAVVDALLPLLIDQKQDLNPNFSMHVLLIHALGQAAANGSEAVASRVVDTLTPMLTNTDAFNLQVDEETLSAALSNALSGFSATTLLSMLETSPHERTFMRPHGARALSMQALRDPAWYTADANVQSLQAALLPLRTSSDPLARYWASRTLALLDLVLITHHAAWIEVTPQQLTIYGLADQEHERIHDMEGWAQGSALEQINDYHEWAQGQAQFWLIATRQQLAQGQLGPFANQAAEEQALTITALAATGQEFATTMAQHVEATHASLATSYQSEAPSRFATAGPTLTAVALTYQHMPSWTAPLATPTPEPYEYDPSIPSWTPTPEQASPTPTP</sequence>
<dbReference type="InterPro" id="IPR016024">
    <property type="entry name" value="ARM-type_fold"/>
</dbReference>
<accession>A0A2A6RHH9</accession>
<dbReference type="PANTHER" id="PTHR12697:SF5">
    <property type="entry name" value="DEOXYHYPUSINE HYDROXYLASE"/>
    <property type="match status" value="1"/>
</dbReference>
<dbReference type="Proteomes" id="UP000220527">
    <property type="component" value="Unassembled WGS sequence"/>
</dbReference>
<keyword evidence="2" id="KW-1133">Transmembrane helix</keyword>
<protein>
    <recommendedName>
        <fullName evidence="3">TOG domain-containing protein</fullName>
    </recommendedName>
</protein>
<dbReference type="InterPro" id="IPR055406">
    <property type="entry name" value="HEAT_Maestro"/>
</dbReference>
<feature type="domain" description="TOG" evidence="3">
    <location>
        <begin position="306"/>
        <end position="577"/>
    </location>
</feature>
<feature type="transmembrane region" description="Helical" evidence="2">
    <location>
        <begin position="28"/>
        <end position="50"/>
    </location>
</feature>
<dbReference type="SMART" id="SM01349">
    <property type="entry name" value="TOG"/>
    <property type="match status" value="1"/>
</dbReference>
<dbReference type="SMART" id="SM00567">
    <property type="entry name" value="EZ_HEAT"/>
    <property type="match status" value="6"/>
</dbReference>
<dbReference type="Pfam" id="PF23227">
    <property type="entry name" value="HEAT_MROH2B_C"/>
    <property type="match status" value="1"/>
</dbReference>
<dbReference type="InterPro" id="IPR011989">
    <property type="entry name" value="ARM-like"/>
</dbReference>
<gene>
    <name evidence="4" type="ORF">CJ255_13495</name>
</gene>
<evidence type="ECO:0000313" key="5">
    <source>
        <dbReference type="Proteomes" id="UP000220527"/>
    </source>
</evidence>
<organism evidence="4 5">
    <name type="scientific">Candidatus Viridilinea mediisalina</name>
    <dbReference type="NCBI Taxonomy" id="2024553"/>
    <lineage>
        <taxon>Bacteria</taxon>
        <taxon>Bacillati</taxon>
        <taxon>Chloroflexota</taxon>
        <taxon>Chloroflexia</taxon>
        <taxon>Chloroflexales</taxon>
        <taxon>Chloroflexineae</taxon>
        <taxon>Oscillochloridaceae</taxon>
        <taxon>Candidatus Viridilinea</taxon>
    </lineage>
</organism>
<dbReference type="GO" id="GO:0016491">
    <property type="term" value="F:oxidoreductase activity"/>
    <property type="evidence" value="ECO:0007669"/>
    <property type="project" value="TreeGrafter"/>
</dbReference>